<dbReference type="EMBL" id="LXEV01000016">
    <property type="protein sequence ID" value="OAT48613.1"/>
    <property type="molecule type" value="Genomic_DNA"/>
</dbReference>
<evidence type="ECO:0000313" key="2">
    <source>
        <dbReference type="Proteomes" id="UP000078250"/>
    </source>
</evidence>
<sequence length="122" mass="14468">MVKSDYFFKLNKKVNDVISLQYLKNEQSKHENGVVEEIILKQPSEEEKLKEKEEQKEILARMDKTNERNLSLIEEQHKDALNLIKENDLMSDLFGEIDEQLKISNENKHLTLKELLEKVKKN</sequence>
<accession>A0AAJ3LUQ8</accession>
<organism evidence="1 2">
    <name type="scientific">Proteus hauseri ATCC 700826</name>
    <dbReference type="NCBI Taxonomy" id="1354271"/>
    <lineage>
        <taxon>Bacteria</taxon>
        <taxon>Pseudomonadati</taxon>
        <taxon>Pseudomonadota</taxon>
        <taxon>Gammaproteobacteria</taxon>
        <taxon>Enterobacterales</taxon>
        <taxon>Morganellaceae</taxon>
        <taxon>Proteus</taxon>
    </lineage>
</organism>
<protein>
    <submittedName>
        <fullName evidence="1">Uncharacterized protein</fullName>
    </submittedName>
</protein>
<comment type="caution">
    <text evidence="1">The sequence shown here is derived from an EMBL/GenBank/DDBJ whole genome shotgun (WGS) entry which is preliminary data.</text>
</comment>
<reference evidence="1 2" key="1">
    <citation type="submission" date="2016-04" db="EMBL/GenBank/DDBJ databases">
        <title>ATOL: Assembling a taxonomically balanced genome-scale reconstruction of the evolutionary history of the Enterobacteriaceae.</title>
        <authorList>
            <person name="Plunkett G.III."/>
            <person name="Neeno-Eckwall E.C."/>
            <person name="Glasner J.D."/>
            <person name="Perna N.T."/>
        </authorList>
    </citation>
    <scope>NUCLEOTIDE SEQUENCE [LARGE SCALE GENOMIC DNA]</scope>
    <source>
        <strain evidence="1 2">ATCC 700826</strain>
    </source>
</reference>
<gene>
    <name evidence="1" type="ORF">M997_1075</name>
</gene>
<name>A0AAJ3LUQ8_PROHU</name>
<dbReference type="RefSeq" id="WP_064719085.1">
    <property type="nucleotide sequence ID" value="NZ_LXEV01000016.1"/>
</dbReference>
<evidence type="ECO:0000313" key="1">
    <source>
        <dbReference type="EMBL" id="OAT48613.1"/>
    </source>
</evidence>
<proteinExistence type="predicted"/>
<keyword evidence="2" id="KW-1185">Reference proteome</keyword>
<dbReference type="Proteomes" id="UP000078250">
    <property type="component" value="Unassembled WGS sequence"/>
</dbReference>
<dbReference type="AlphaFoldDB" id="A0AAJ3LUQ8"/>